<dbReference type="Proteomes" id="UP000729701">
    <property type="component" value="Unassembled WGS sequence"/>
</dbReference>
<feature type="domain" description="bAvd-like" evidence="1">
    <location>
        <begin position="6"/>
        <end position="108"/>
    </location>
</feature>
<organism evidence="2 3">
    <name type="scientific">Cyanomargarita calcarea GSE-NOS-MK-12-04C</name>
    <dbReference type="NCBI Taxonomy" id="2839659"/>
    <lineage>
        <taxon>Bacteria</taxon>
        <taxon>Bacillati</taxon>
        <taxon>Cyanobacteriota</taxon>
        <taxon>Cyanophyceae</taxon>
        <taxon>Nostocales</taxon>
        <taxon>Cyanomargaritaceae</taxon>
        <taxon>Cyanomargarita</taxon>
    </lineage>
</organism>
<protein>
    <submittedName>
        <fullName evidence="2">Diversity-generating retroelement protein Avd</fullName>
    </submittedName>
</protein>
<reference evidence="2" key="2">
    <citation type="journal article" date="2022" name="Microbiol. Resour. Announc.">
        <title>Metagenome Sequencing to Explore Phylogenomics of Terrestrial Cyanobacteria.</title>
        <authorList>
            <person name="Ward R.D."/>
            <person name="Stajich J.E."/>
            <person name="Johansen J.R."/>
            <person name="Huntemann M."/>
            <person name="Clum A."/>
            <person name="Foster B."/>
            <person name="Foster B."/>
            <person name="Roux S."/>
            <person name="Palaniappan K."/>
            <person name="Varghese N."/>
            <person name="Mukherjee S."/>
            <person name="Reddy T.B.K."/>
            <person name="Daum C."/>
            <person name="Copeland A."/>
            <person name="Chen I.A."/>
            <person name="Ivanova N.N."/>
            <person name="Kyrpides N.C."/>
            <person name="Shapiro N."/>
            <person name="Eloe-Fadrosh E.A."/>
            <person name="Pietrasiak N."/>
        </authorList>
    </citation>
    <scope>NUCLEOTIDE SEQUENCE</scope>
    <source>
        <strain evidence="2">GSE-NOS-MK-12-04C</strain>
    </source>
</reference>
<reference evidence="2" key="1">
    <citation type="submission" date="2021-05" db="EMBL/GenBank/DDBJ databases">
        <authorList>
            <person name="Pietrasiak N."/>
            <person name="Ward R."/>
            <person name="Stajich J.E."/>
            <person name="Kurbessoian T."/>
        </authorList>
    </citation>
    <scope>NUCLEOTIDE SEQUENCE</scope>
    <source>
        <strain evidence="2">GSE-NOS-MK-12-04C</strain>
    </source>
</reference>
<gene>
    <name evidence="2" type="primary">avd</name>
    <name evidence="2" type="ORF">KME60_29625</name>
</gene>
<comment type="caution">
    <text evidence="2">The sequence shown here is derived from an EMBL/GenBank/DDBJ whole genome shotgun (WGS) entry which is preliminary data.</text>
</comment>
<evidence type="ECO:0000313" key="2">
    <source>
        <dbReference type="EMBL" id="MBW4671472.1"/>
    </source>
</evidence>
<dbReference type="NCBIfam" id="NF033474">
    <property type="entry name" value="DivGenRetAVD"/>
    <property type="match status" value="1"/>
</dbReference>
<accession>A0A951UW10</accession>
<dbReference type="Gene3D" id="1.20.1440.60">
    <property type="entry name" value="23S rRNA-intervening sequence"/>
    <property type="match status" value="1"/>
</dbReference>
<dbReference type="SUPFAM" id="SSF158446">
    <property type="entry name" value="IVS-encoded protein-like"/>
    <property type="match status" value="1"/>
</dbReference>
<dbReference type="InterPro" id="IPR055360">
    <property type="entry name" value="bAvd"/>
</dbReference>
<dbReference type="Pfam" id="PF22296">
    <property type="entry name" value="bAvd"/>
    <property type="match status" value="1"/>
</dbReference>
<evidence type="ECO:0000313" key="3">
    <source>
        <dbReference type="Proteomes" id="UP000729701"/>
    </source>
</evidence>
<dbReference type="InterPro" id="IPR036583">
    <property type="entry name" value="23S_rRNA_IVS_sf"/>
</dbReference>
<dbReference type="CDD" id="cd16376">
    <property type="entry name" value="Avd_like"/>
    <property type="match status" value="1"/>
</dbReference>
<dbReference type="AlphaFoldDB" id="A0A951UW10"/>
<proteinExistence type="predicted"/>
<evidence type="ECO:0000259" key="1">
    <source>
        <dbReference type="Pfam" id="PF22296"/>
    </source>
</evidence>
<dbReference type="EMBL" id="JAHHGZ010000045">
    <property type="protein sequence ID" value="MBW4671472.1"/>
    <property type="molecule type" value="Genomic_DNA"/>
</dbReference>
<sequence>MEELPIIQKTYDLIKWYVPILNRLPKSHKFTLGDRMINELYDLLSNLIIARYAQEKLAQLESINSKLDILRYQTRLLFEFQVIAVHRYEYAGKLINEIGVDLGGWIKQQNKRQQSKTSNL</sequence>
<name>A0A951UW10_9CYAN</name>